<organism evidence="2 3">
    <name type="scientific">Lasiosphaeria miniovina</name>
    <dbReference type="NCBI Taxonomy" id="1954250"/>
    <lineage>
        <taxon>Eukaryota</taxon>
        <taxon>Fungi</taxon>
        <taxon>Dikarya</taxon>
        <taxon>Ascomycota</taxon>
        <taxon>Pezizomycotina</taxon>
        <taxon>Sordariomycetes</taxon>
        <taxon>Sordariomycetidae</taxon>
        <taxon>Sordariales</taxon>
        <taxon>Lasiosphaeriaceae</taxon>
        <taxon>Lasiosphaeria</taxon>
    </lineage>
</organism>
<evidence type="ECO:0000313" key="2">
    <source>
        <dbReference type="EMBL" id="KAK0728041.1"/>
    </source>
</evidence>
<dbReference type="RefSeq" id="XP_060300896.1">
    <property type="nucleotide sequence ID" value="XM_060447884.1"/>
</dbReference>
<evidence type="ECO:0000256" key="1">
    <source>
        <dbReference type="SAM" id="MobiDB-lite"/>
    </source>
</evidence>
<dbReference type="AlphaFoldDB" id="A0AA40B5G2"/>
<keyword evidence="3" id="KW-1185">Reference proteome</keyword>
<comment type="caution">
    <text evidence="2">The sequence shown here is derived from an EMBL/GenBank/DDBJ whole genome shotgun (WGS) entry which is preliminary data.</text>
</comment>
<feature type="compositionally biased region" description="Low complexity" evidence="1">
    <location>
        <begin position="160"/>
        <end position="182"/>
    </location>
</feature>
<evidence type="ECO:0000313" key="3">
    <source>
        <dbReference type="Proteomes" id="UP001172101"/>
    </source>
</evidence>
<dbReference type="GeneID" id="85331154"/>
<feature type="region of interest" description="Disordered" evidence="1">
    <location>
        <begin position="160"/>
        <end position="196"/>
    </location>
</feature>
<sequence>MATTTPAGNGSGSDDGAGNGSGSDDNTGNGNGSGSDDDTGNGSGNGNGNGSGSGSDDGAGNGNGNGQRGRNMKDWARALRGCITIDGNSAIAESDEESDIEGIHQTSVLTSNSLTAPPVPVHRRERKAPEGGVLRALLDLKPGSGAASSGTIATATATATTTTADSSSSAAAAPTAATTTTTAPPPLAWNAGREQDPALIAEMDVSVRDFAYPA</sequence>
<accession>A0AA40B5G2</accession>
<proteinExistence type="predicted"/>
<feature type="compositionally biased region" description="Gly residues" evidence="1">
    <location>
        <begin position="41"/>
        <end position="67"/>
    </location>
</feature>
<reference evidence="2" key="1">
    <citation type="submission" date="2023-06" db="EMBL/GenBank/DDBJ databases">
        <title>Genome-scale phylogeny and comparative genomics of the fungal order Sordariales.</title>
        <authorList>
            <consortium name="Lawrence Berkeley National Laboratory"/>
            <person name="Hensen N."/>
            <person name="Bonometti L."/>
            <person name="Westerberg I."/>
            <person name="Brannstrom I.O."/>
            <person name="Guillou S."/>
            <person name="Cros-Aarteil S."/>
            <person name="Calhoun S."/>
            <person name="Haridas S."/>
            <person name="Kuo A."/>
            <person name="Mondo S."/>
            <person name="Pangilinan J."/>
            <person name="Riley R."/>
            <person name="LaButti K."/>
            <person name="Andreopoulos B."/>
            <person name="Lipzen A."/>
            <person name="Chen C."/>
            <person name="Yanf M."/>
            <person name="Daum C."/>
            <person name="Ng V."/>
            <person name="Clum A."/>
            <person name="Steindorff A."/>
            <person name="Ohm R."/>
            <person name="Martin F."/>
            <person name="Silar P."/>
            <person name="Natvig D."/>
            <person name="Lalanne C."/>
            <person name="Gautier V."/>
            <person name="Ament-velasquez S.L."/>
            <person name="Kruys A."/>
            <person name="Hutchinson M.I."/>
            <person name="Powell A.J."/>
            <person name="Barry K."/>
            <person name="Miller A.N."/>
            <person name="Grigoriev I.V."/>
            <person name="Debuchy R."/>
            <person name="Gladieux P."/>
            <person name="Thoren M.H."/>
            <person name="Johannesson H."/>
        </authorList>
    </citation>
    <scope>NUCLEOTIDE SEQUENCE</scope>
    <source>
        <strain evidence="2">SMH2392-1A</strain>
    </source>
</reference>
<name>A0AA40B5G2_9PEZI</name>
<dbReference type="EMBL" id="JAUIRO010000002">
    <property type="protein sequence ID" value="KAK0728041.1"/>
    <property type="molecule type" value="Genomic_DNA"/>
</dbReference>
<gene>
    <name evidence="2" type="ORF">B0T26DRAFT_869190</name>
</gene>
<protein>
    <submittedName>
        <fullName evidence="2">Uncharacterized protein</fullName>
    </submittedName>
</protein>
<feature type="region of interest" description="Disordered" evidence="1">
    <location>
        <begin position="1"/>
        <end position="72"/>
    </location>
</feature>
<feature type="compositionally biased region" description="Gly residues" evidence="1">
    <location>
        <begin position="9"/>
        <end position="21"/>
    </location>
</feature>
<dbReference type="Proteomes" id="UP001172101">
    <property type="component" value="Unassembled WGS sequence"/>
</dbReference>